<evidence type="ECO:0000313" key="2">
    <source>
        <dbReference type="EMBL" id="GAA2388664.1"/>
    </source>
</evidence>
<evidence type="ECO:0000256" key="1">
    <source>
        <dbReference type="SAM" id="Phobius"/>
    </source>
</evidence>
<feature type="transmembrane region" description="Helical" evidence="1">
    <location>
        <begin position="33"/>
        <end position="54"/>
    </location>
</feature>
<sequence>MGTGRAVVLVVFIGVGAVATVEGSSGIERLLRLLTSYGAYLAITIGLLGVLASMLPPAGRAWPLVLLAGGCAALAVQRGWLSMSVVPNLAGLAALGIGGWLMARGPRTRDRMDPVRQLIAVMLPRTLTSQAGERLPAYLTVLTVGARVVVDLRAAAVPPRQTMQLAVSCWAFGSVELRLPEHWAVVGGRLGPTFRVRMIGKADTKELLADTDAPAATDVLADVRSARLRGKLGADAADHRAAAIVVHIAGFGGRVVLADR</sequence>
<keyword evidence="1" id="KW-0472">Membrane</keyword>
<feature type="transmembrane region" description="Helical" evidence="1">
    <location>
        <begin position="86"/>
        <end position="103"/>
    </location>
</feature>
<name>A0ABP5UZN7_9ACTN</name>
<comment type="caution">
    <text evidence="2">The sequence shown here is derived from an EMBL/GenBank/DDBJ whole genome shotgun (WGS) entry which is preliminary data.</text>
</comment>
<reference evidence="3" key="1">
    <citation type="journal article" date="2019" name="Int. J. Syst. Evol. Microbiol.">
        <title>The Global Catalogue of Microorganisms (GCM) 10K type strain sequencing project: providing services to taxonomists for standard genome sequencing and annotation.</title>
        <authorList>
            <consortium name="The Broad Institute Genomics Platform"/>
            <consortium name="The Broad Institute Genome Sequencing Center for Infectious Disease"/>
            <person name="Wu L."/>
            <person name="Ma J."/>
        </authorList>
    </citation>
    <scope>NUCLEOTIDE SEQUENCE [LARGE SCALE GENOMIC DNA]</scope>
    <source>
        <strain evidence="3">JCM 3272</strain>
    </source>
</reference>
<dbReference type="Proteomes" id="UP001501444">
    <property type="component" value="Unassembled WGS sequence"/>
</dbReference>
<keyword evidence="1" id="KW-1133">Transmembrane helix</keyword>
<dbReference type="RefSeq" id="WP_344619802.1">
    <property type="nucleotide sequence ID" value="NZ_BAAARV010000114.1"/>
</dbReference>
<evidence type="ECO:0000313" key="3">
    <source>
        <dbReference type="Proteomes" id="UP001501444"/>
    </source>
</evidence>
<evidence type="ECO:0008006" key="4">
    <source>
        <dbReference type="Google" id="ProtNLM"/>
    </source>
</evidence>
<keyword evidence="3" id="KW-1185">Reference proteome</keyword>
<dbReference type="EMBL" id="BAAARV010000114">
    <property type="protein sequence ID" value="GAA2388664.1"/>
    <property type="molecule type" value="Genomic_DNA"/>
</dbReference>
<protein>
    <recommendedName>
        <fullName evidence="4">Cell wall-active antibiotics response LiaF-like C-terminal domain-containing protein</fullName>
    </recommendedName>
</protein>
<accession>A0ABP5UZN7</accession>
<organism evidence="2 3">
    <name type="scientific">Dactylosporangium salmoneum</name>
    <dbReference type="NCBI Taxonomy" id="53361"/>
    <lineage>
        <taxon>Bacteria</taxon>
        <taxon>Bacillati</taxon>
        <taxon>Actinomycetota</taxon>
        <taxon>Actinomycetes</taxon>
        <taxon>Micromonosporales</taxon>
        <taxon>Micromonosporaceae</taxon>
        <taxon>Dactylosporangium</taxon>
    </lineage>
</organism>
<keyword evidence="1" id="KW-0812">Transmembrane</keyword>
<gene>
    <name evidence="2" type="ORF">GCM10010170_099970</name>
</gene>
<proteinExistence type="predicted"/>